<dbReference type="PANTHER" id="PTHR11945">
    <property type="entry name" value="MADS BOX PROTEIN"/>
    <property type="match status" value="1"/>
</dbReference>
<evidence type="ECO:0000313" key="9">
    <source>
        <dbReference type="EMBL" id="TFK92627.1"/>
    </source>
</evidence>
<accession>A0A5C3PV19</accession>
<evidence type="ECO:0000259" key="8">
    <source>
        <dbReference type="PROSITE" id="PS50066"/>
    </source>
</evidence>
<keyword evidence="10" id="KW-1185">Reference proteome</keyword>
<gene>
    <name evidence="9" type="ORF">K466DRAFT_581765</name>
</gene>
<feature type="compositionally biased region" description="Basic and acidic residues" evidence="7">
    <location>
        <begin position="109"/>
        <end position="123"/>
    </location>
</feature>
<comment type="subcellular location">
    <subcellularLocation>
        <location evidence="1">Nucleus</location>
    </subcellularLocation>
</comment>
<dbReference type="GO" id="GO:0005634">
    <property type="term" value="C:nucleus"/>
    <property type="evidence" value="ECO:0007669"/>
    <property type="project" value="UniProtKB-SubCell"/>
</dbReference>
<feature type="compositionally biased region" description="Low complexity" evidence="7">
    <location>
        <begin position="215"/>
        <end position="228"/>
    </location>
</feature>
<evidence type="ECO:0000256" key="2">
    <source>
        <dbReference type="ARBA" id="ARBA00023015"/>
    </source>
</evidence>
<evidence type="ECO:0000256" key="3">
    <source>
        <dbReference type="ARBA" id="ARBA00023125"/>
    </source>
</evidence>
<sequence>MGRRKIEIQPITHERNRSVTFLKRKNGLFKKAYELGVLCSVDVAVIIFEERPGHHAKLYQYCSTDVNSMVQRHLRFDGERDTKGPSDFNNSSKADEGAEDDDEAEEDDSTSKRRDSRAVKVKTENSTNSIVPIRPGPAANPNDASSSQDLDYRPNMRVSPAASTSSSSLPISGERHTSGLSSATRSVPISSTAKRPRLALDEPSHLAQSAPAGMNHNHNASSNHSHGSPTFPFRIDVDLPSSYNSSVIPSLSQLHSPHPSLNALYPTGMMGAPPHSFLSNSPFDLSRPPQQQQQQQRGVTYSQSSASHYSPTGHQNPPSIFSRGSGGQGGGGGIFAELLGSGGEHGNGPGGHGSQFPSFDWPVHAGGTSQQGSQGTHENGAAHGSNASSSSAGAPDWFDFLSAPAPGGGGGLSLPPPVPPLNTSRYAMSPSGGMGRKRLRDEGVTSDSGESDIRDMQRAASVNGSGSERKS</sequence>
<dbReference type="GO" id="GO:0000981">
    <property type="term" value="F:DNA-binding transcription factor activity, RNA polymerase II-specific"/>
    <property type="evidence" value="ECO:0007669"/>
    <property type="project" value="TreeGrafter"/>
</dbReference>
<feature type="region of interest" description="Disordered" evidence="7">
    <location>
        <begin position="272"/>
        <end position="471"/>
    </location>
</feature>
<keyword evidence="2" id="KW-0805">Transcription regulation</keyword>
<dbReference type="PANTHER" id="PTHR11945:SF534">
    <property type="entry name" value="MYOCYTE-SPECIFIC ENHANCER FACTOR 2"/>
    <property type="match status" value="1"/>
</dbReference>
<feature type="compositionally biased region" description="Polar residues" evidence="7">
    <location>
        <begin position="460"/>
        <end position="471"/>
    </location>
</feature>
<feature type="compositionally biased region" description="Acidic residues" evidence="7">
    <location>
        <begin position="97"/>
        <end position="108"/>
    </location>
</feature>
<keyword evidence="5" id="KW-0539">Nucleus</keyword>
<dbReference type="GO" id="GO:0000978">
    <property type="term" value="F:RNA polymerase II cis-regulatory region sequence-specific DNA binding"/>
    <property type="evidence" value="ECO:0007669"/>
    <property type="project" value="TreeGrafter"/>
</dbReference>
<dbReference type="GO" id="GO:0045944">
    <property type="term" value="P:positive regulation of transcription by RNA polymerase II"/>
    <property type="evidence" value="ECO:0007669"/>
    <property type="project" value="InterPro"/>
</dbReference>
<dbReference type="Proteomes" id="UP000308197">
    <property type="component" value="Unassembled WGS sequence"/>
</dbReference>
<keyword evidence="3" id="KW-0238">DNA-binding</keyword>
<feature type="compositionally biased region" description="Polar residues" evidence="7">
    <location>
        <begin position="297"/>
        <end position="318"/>
    </location>
</feature>
<feature type="compositionally biased region" description="Low complexity" evidence="7">
    <location>
        <begin position="366"/>
        <end position="394"/>
    </location>
</feature>
<dbReference type="CDD" id="cd00265">
    <property type="entry name" value="MADS_MEF2_like"/>
    <property type="match status" value="1"/>
</dbReference>
<proteinExistence type="inferred from homology"/>
<dbReference type="STRING" id="1314778.A0A5C3PV19"/>
<evidence type="ECO:0000256" key="7">
    <source>
        <dbReference type="SAM" id="MobiDB-lite"/>
    </source>
</evidence>
<evidence type="ECO:0000256" key="1">
    <source>
        <dbReference type="ARBA" id="ARBA00004123"/>
    </source>
</evidence>
<dbReference type="InterPro" id="IPR036879">
    <property type="entry name" value="TF_MADSbox_sf"/>
</dbReference>
<dbReference type="AlphaFoldDB" id="A0A5C3PV19"/>
<comment type="similarity">
    <text evidence="6">Belongs to the MEF2 family.</text>
</comment>
<protein>
    <recommendedName>
        <fullName evidence="8">MADS-box domain-containing protein</fullName>
    </recommendedName>
</protein>
<dbReference type="Pfam" id="PF00319">
    <property type="entry name" value="SRF-TF"/>
    <property type="match status" value="1"/>
</dbReference>
<dbReference type="GO" id="GO:0046983">
    <property type="term" value="F:protein dimerization activity"/>
    <property type="evidence" value="ECO:0007669"/>
    <property type="project" value="InterPro"/>
</dbReference>
<organism evidence="9 10">
    <name type="scientific">Polyporus arcularius HHB13444</name>
    <dbReference type="NCBI Taxonomy" id="1314778"/>
    <lineage>
        <taxon>Eukaryota</taxon>
        <taxon>Fungi</taxon>
        <taxon>Dikarya</taxon>
        <taxon>Basidiomycota</taxon>
        <taxon>Agaricomycotina</taxon>
        <taxon>Agaricomycetes</taxon>
        <taxon>Polyporales</taxon>
        <taxon>Polyporaceae</taxon>
        <taxon>Polyporus</taxon>
    </lineage>
</organism>
<keyword evidence="4" id="KW-0804">Transcription</keyword>
<dbReference type="EMBL" id="ML210995">
    <property type="protein sequence ID" value="TFK92627.1"/>
    <property type="molecule type" value="Genomic_DNA"/>
</dbReference>
<evidence type="ECO:0000256" key="4">
    <source>
        <dbReference type="ARBA" id="ARBA00023163"/>
    </source>
</evidence>
<evidence type="ECO:0000256" key="6">
    <source>
        <dbReference type="ARBA" id="ARBA00025805"/>
    </source>
</evidence>
<name>A0A5C3PV19_9APHY</name>
<dbReference type="InterPro" id="IPR002100">
    <property type="entry name" value="TF_MADSbox"/>
</dbReference>
<feature type="region of interest" description="Disordered" evidence="7">
    <location>
        <begin position="77"/>
        <end position="233"/>
    </location>
</feature>
<reference evidence="9 10" key="1">
    <citation type="journal article" date="2019" name="Nat. Ecol. Evol.">
        <title>Megaphylogeny resolves global patterns of mushroom evolution.</title>
        <authorList>
            <person name="Varga T."/>
            <person name="Krizsan K."/>
            <person name="Foldi C."/>
            <person name="Dima B."/>
            <person name="Sanchez-Garcia M."/>
            <person name="Sanchez-Ramirez S."/>
            <person name="Szollosi G.J."/>
            <person name="Szarkandi J.G."/>
            <person name="Papp V."/>
            <person name="Albert L."/>
            <person name="Andreopoulos W."/>
            <person name="Angelini C."/>
            <person name="Antonin V."/>
            <person name="Barry K.W."/>
            <person name="Bougher N.L."/>
            <person name="Buchanan P."/>
            <person name="Buyck B."/>
            <person name="Bense V."/>
            <person name="Catcheside P."/>
            <person name="Chovatia M."/>
            <person name="Cooper J."/>
            <person name="Damon W."/>
            <person name="Desjardin D."/>
            <person name="Finy P."/>
            <person name="Geml J."/>
            <person name="Haridas S."/>
            <person name="Hughes K."/>
            <person name="Justo A."/>
            <person name="Karasinski D."/>
            <person name="Kautmanova I."/>
            <person name="Kiss B."/>
            <person name="Kocsube S."/>
            <person name="Kotiranta H."/>
            <person name="LaButti K.M."/>
            <person name="Lechner B.E."/>
            <person name="Liimatainen K."/>
            <person name="Lipzen A."/>
            <person name="Lukacs Z."/>
            <person name="Mihaltcheva S."/>
            <person name="Morgado L.N."/>
            <person name="Niskanen T."/>
            <person name="Noordeloos M.E."/>
            <person name="Ohm R.A."/>
            <person name="Ortiz-Santana B."/>
            <person name="Ovrebo C."/>
            <person name="Racz N."/>
            <person name="Riley R."/>
            <person name="Savchenko A."/>
            <person name="Shiryaev A."/>
            <person name="Soop K."/>
            <person name="Spirin V."/>
            <person name="Szebenyi C."/>
            <person name="Tomsovsky M."/>
            <person name="Tulloss R.E."/>
            <person name="Uehling J."/>
            <person name="Grigoriev I.V."/>
            <person name="Vagvolgyi C."/>
            <person name="Papp T."/>
            <person name="Martin F.M."/>
            <person name="Miettinen O."/>
            <person name="Hibbett D.S."/>
            <person name="Nagy L.G."/>
        </authorList>
    </citation>
    <scope>NUCLEOTIDE SEQUENCE [LARGE SCALE GENOMIC DNA]</scope>
    <source>
        <strain evidence="9 10">HHB13444</strain>
    </source>
</reference>
<dbReference type="PRINTS" id="PR00404">
    <property type="entry name" value="MADSDOMAIN"/>
</dbReference>
<feature type="compositionally biased region" description="Low complexity" evidence="7">
    <location>
        <begin position="159"/>
        <end position="172"/>
    </location>
</feature>
<dbReference type="SMART" id="SM00432">
    <property type="entry name" value="MADS"/>
    <property type="match status" value="1"/>
</dbReference>
<dbReference type="SUPFAM" id="SSF55455">
    <property type="entry name" value="SRF-like"/>
    <property type="match status" value="1"/>
</dbReference>
<dbReference type="PROSITE" id="PS50066">
    <property type="entry name" value="MADS_BOX_2"/>
    <property type="match status" value="1"/>
</dbReference>
<evidence type="ECO:0000256" key="5">
    <source>
        <dbReference type="ARBA" id="ARBA00023242"/>
    </source>
</evidence>
<dbReference type="Gene3D" id="3.40.1810.10">
    <property type="entry name" value="Transcription factor, MADS-box"/>
    <property type="match status" value="1"/>
</dbReference>
<dbReference type="InParanoid" id="A0A5C3PV19"/>
<feature type="compositionally biased region" description="Polar residues" evidence="7">
    <location>
        <begin position="178"/>
        <end position="193"/>
    </location>
</feature>
<dbReference type="InterPro" id="IPR033896">
    <property type="entry name" value="MEF2-like_N"/>
</dbReference>
<feature type="compositionally biased region" description="Gly residues" evidence="7">
    <location>
        <begin position="324"/>
        <end position="353"/>
    </location>
</feature>
<evidence type="ECO:0000313" key="10">
    <source>
        <dbReference type="Proteomes" id="UP000308197"/>
    </source>
</evidence>
<feature type="domain" description="MADS-box" evidence="8">
    <location>
        <begin position="1"/>
        <end position="51"/>
    </location>
</feature>